<evidence type="ECO:0000256" key="3">
    <source>
        <dbReference type="ARBA" id="ARBA00022552"/>
    </source>
</evidence>
<evidence type="ECO:0000256" key="2">
    <source>
        <dbReference type="ARBA" id="ARBA00010734"/>
    </source>
</evidence>
<sequence length="704" mass="81977">MADTVQFYMEEMIPEMRDLEQKGIFSKTEIKSIIKQRQKFEYALKRRISKKADFLRYIEYEMNLEALRKKRRARMVSDTKKSISDYAGPRRIYFIYKRCLIKFKGDISIWLQYIDFAKKTGATRTLGKIFAQAIQLHPTNEKMWILAAAWEWEENANIVAARVLLQRAIRLNTTTESLWHEYFRLELVYIAKILARRQVLGIDASNKEAEDDLMEDEEADTDNMIKLPGVTGEEYSEFIKEDDKEEEPKKSNKAKQSKKEKKKKEALTEEKAEALQTEKNPVLRGDIAMVVFRNGVETIPASFPFRKGFLDIANSFIKPKPLKEDSIQEIYDSIEQDFKELPEARALVARRSIDAYKVDEEGYALGVAETVKGFWAACESRDVKMFELFVQNMTWEHRKTKEENLKLYFSKTIDRIFSTANKKNVHSEALYLLHVNWMLSSTQSFDAISKKALAVLDKAVTEHPESTALTIQQIRLLRSFSRSEQVARLPEIFARALKIHTESFEVWREYATFLRTAFREEDMSKEQVEEAFLEAVRITTTLLPDVTEERADIGLIKQSVSSWFLDWMHETEGIEGVRRLYQNLMKRSLPDLGFFMACIQLEKENFVDQPESRKAIAMLYEKAIHTNEKNEDTYLSFLKYLNETGQIEAANKVMWRAGKAVENSDTFSQRYSELLEGQWVEPSFGVTKLELDMDVDSEDATMSS</sequence>
<keyword evidence="3" id="KW-0698">rRNA processing</keyword>
<dbReference type="PANTHER" id="PTHR23271:SF1">
    <property type="entry name" value="U3 SMALL NUCLEOLAR RNA-ASSOCIATED PROTEIN 6 HOMOLOG"/>
    <property type="match status" value="1"/>
</dbReference>
<dbReference type="InterPro" id="IPR003107">
    <property type="entry name" value="HAT"/>
</dbReference>
<feature type="compositionally biased region" description="Basic and acidic residues" evidence="6">
    <location>
        <begin position="263"/>
        <end position="273"/>
    </location>
</feature>
<organism evidence="9 10">
    <name type="scientific">Linnemannia gamsii</name>
    <dbReference type="NCBI Taxonomy" id="64522"/>
    <lineage>
        <taxon>Eukaryota</taxon>
        <taxon>Fungi</taxon>
        <taxon>Fungi incertae sedis</taxon>
        <taxon>Mucoromycota</taxon>
        <taxon>Mortierellomycotina</taxon>
        <taxon>Mortierellomycetes</taxon>
        <taxon>Mortierellales</taxon>
        <taxon>Mortierellaceae</taxon>
        <taxon>Linnemannia</taxon>
    </lineage>
</organism>
<reference evidence="9 10" key="1">
    <citation type="journal article" date="2020" name="Fungal Divers.">
        <title>Resolving the Mortierellaceae phylogeny through synthesis of multi-gene phylogenetics and phylogenomics.</title>
        <authorList>
            <person name="Vandepol N."/>
            <person name="Liber J."/>
            <person name="Desiro A."/>
            <person name="Na H."/>
            <person name="Kennedy M."/>
            <person name="Barry K."/>
            <person name="Grigoriev I.V."/>
            <person name="Miller A.N."/>
            <person name="O'Donnell K."/>
            <person name="Stajich J.E."/>
            <person name="Bonito G."/>
        </authorList>
    </citation>
    <scope>NUCLEOTIDE SEQUENCE [LARGE SCALE GENOMIC DNA]</scope>
    <source>
        <strain evidence="9 10">AD045</strain>
    </source>
</reference>
<name>A0ABQ7K919_9FUNG</name>
<feature type="domain" description="U3 small nucleolar RNA-associated protein 6 N-terminal" evidence="7">
    <location>
        <begin position="9"/>
        <end position="91"/>
    </location>
</feature>
<dbReference type="Proteomes" id="UP001194696">
    <property type="component" value="Unassembled WGS sequence"/>
</dbReference>
<comment type="subcellular location">
    <subcellularLocation>
        <location evidence="1">Nucleus</location>
        <location evidence="1">Nucleolus</location>
    </subcellularLocation>
</comment>
<proteinExistence type="inferred from homology"/>
<dbReference type="InterPro" id="IPR013949">
    <property type="entry name" value="Utp6"/>
</dbReference>
<comment type="caution">
    <text evidence="9">The sequence shown here is derived from an EMBL/GenBank/DDBJ whole genome shotgun (WGS) entry which is preliminary data.</text>
</comment>
<dbReference type="Gene3D" id="1.25.40.10">
    <property type="entry name" value="Tetratricopeptide repeat domain"/>
    <property type="match status" value="2"/>
</dbReference>
<dbReference type="InterPro" id="IPR011990">
    <property type="entry name" value="TPR-like_helical_dom_sf"/>
</dbReference>
<feature type="compositionally biased region" description="Basic residues" evidence="6">
    <location>
        <begin position="251"/>
        <end position="262"/>
    </location>
</feature>
<dbReference type="SUPFAM" id="SSF48452">
    <property type="entry name" value="TPR-like"/>
    <property type="match status" value="2"/>
</dbReference>
<evidence type="ECO:0000256" key="6">
    <source>
        <dbReference type="SAM" id="MobiDB-lite"/>
    </source>
</evidence>
<evidence type="ECO:0000256" key="1">
    <source>
        <dbReference type="ARBA" id="ARBA00004604"/>
    </source>
</evidence>
<evidence type="ECO:0000256" key="4">
    <source>
        <dbReference type="ARBA" id="ARBA00022737"/>
    </source>
</evidence>
<dbReference type="Pfam" id="PF24892">
    <property type="entry name" value="UTP6_C"/>
    <property type="match status" value="1"/>
</dbReference>
<accession>A0ABQ7K919</accession>
<protein>
    <submittedName>
        <fullName evidence="9">U3 snoRNP protein</fullName>
    </submittedName>
</protein>
<feature type="domain" description="U3 small nucleolar RNA-associated protein 6 homolog C-terminal" evidence="8">
    <location>
        <begin position="389"/>
        <end position="660"/>
    </location>
</feature>
<feature type="region of interest" description="Disordered" evidence="6">
    <location>
        <begin position="236"/>
        <end position="274"/>
    </location>
</feature>
<dbReference type="PANTHER" id="PTHR23271">
    <property type="entry name" value="HEPATOCELLULAR CARCINOMA-ASSOCIATED ANTIGEN 66"/>
    <property type="match status" value="1"/>
</dbReference>
<evidence type="ECO:0000313" key="10">
    <source>
        <dbReference type="Proteomes" id="UP001194696"/>
    </source>
</evidence>
<comment type="similarity">
    <text evidence="2">Belongs to the UTP6 family.</text>
</comment>
<dbReference type="SMART" id="SM00386">
    <property type="entry name" value="HAT"/>
    <property type="match status" value="7"/>
</dbReference>
<dbReference type="InterPro" id="IPR055347">
    <property type="entry name" value="UTP6_N"/>
</dbReference>
<dbReference type="EMBL" id="JAAAIM010000142">
    <property type="protein sequence ID" value="KAG0293819.1"/>
    <property type="molecule type" value="Genomic_DNA"/>
</dbReference>
<evidence type="ECO:0000256" key="5">
    <source>
        <dbReference type="ARBA" id="ARBA00023242"/>
    </source>
</evidence>
<evidence type="ECO:0000259" key="7">
    <source>
        <dbReference type="Pfam" id="PF08640"/>
    </source>
</evidence>
<keyword evidence="10" id="KW-1185">Reference proteome</keyword>
<dbReference type="InterPro" id="IPR056907">
    <property type="entry name" value="UTP6_C"/>
</dbReference>
<gene>
    <name evidence="9" type="primary">UTP6</name>
    <name evidence="9" type="ORF">BGZ96_002269</name>
</gene>
<dbReference type="Pfam" id="PF08640">
    <property type="entry name" value="U3_assoc_6"/>
    <property type="match status" value="1"/>
</dbReference>
<evidence type="ECO:0000313" key="9">
    <source>
        <dbReference type="EMBL" id="KAG0293819.1"/>
    </source>
</evidence>
<evidence type="ECO:0000259" key="8">
    <source>
        <dbReference type="Pfam" id="PF24892"/>
    </source>
</evidence>
<keyword evidence="5" id="KW-0539">Nucleus</keyword>
<feature type="compositionally biased region" description="Basic and acidic residues" evidence="6">
    <location>
        <begin position="237"/>
        <end position="250"/>
    </location>
</feature>
<keyword evidence="4" id="KW-0677">Repeat</keyword>